<dbReference type="EMBL" id="JAUSRB010000002">
    <property type="protein sequence ID" value="MDP9866310.1"/>
    <property type="molecule type" value="Genomic_DNA"/>
</dbReference>
<dbReference type="RefSeq" id="WP_306866811.1">
    <property type="nucleotide sequence ID" value="NZ_JAUSRB010000002.1"/>
</dbReference>
<name>A0ABT9RAN0_9ACTN</name>
<organism evidence="1 2">
    <name type="scientific">Streptosporangium brasiliense</name>
    <dbReference type="NCBI Taxonomy" id="47480"/>
    <lineage>
        <taxon>Bacteria</taxon>
        <taxon>Bacillati</taxon>
        <taxon>Actinomycetota</taxon>
        <taxon>Actinomycetes</taxon>
        <taxon>Streptosporangiales</taxon>
        <taxon>Streptosporangiaceae</taxon>
        <taxon>Streptosporangium</taxon>
    </lineage>
</organism>
<sequence length="79" mass="8128">MAPQDVDESVTIDGDDVGTAVAVCPVNTTLINGGYVNPDGLIVTANRADNANNSWTVTARNSGVSPAQITSHATCWPLS</sequence>
<dbReference type="Proteomes" id="UP001230426">
    <property type="component" value="Unassembled WGS sequence"/>
</dbReference>
<gene>
    <name evidence="1" type="ORF">J2S55_005576</name>
</gene>
<protein>
    <submittedName>
        <fullName evidence="1">Uncharacterized protein</fullName>
    </submittedName>
</protein>
<evidence type="ECO:0000313" key="1">
    <source>
        <dbReference type="EMBL" id="MDP9866310.1"/>
    </source>
</evidence>
<keyword evidence="2" id="KW-1185">Reference proteome</keyword>
<comment type="caution">
    <text evidence="1">The sequence shown here is derived from an EMBL/GenBank/DDBJ whole genome shotgun (WGS) entry which is preliminary data.</text>
</comment>
<accession>A0ABT9RAN0</accession>
<proteinExistence type="predicted"/>
<reference evidence="1 2" key="1">
    <citation type="submission" date="2023-07" db="EMBL/GenBank/DDBJ databases">
        <title>Sequencing the genomes of 1000 actinobacteria strains.</title>
        <authorList>
            <person name="Klenk H.-P."/>
        </authorList>
    </citation>
    <scope>NUCLEOTIDE SEQUENCE [LARGE SCALE GENOMIC DNA]</scope>
    <source>
        <strain evidence="1 2">DSM 44109</strain>
    </source>
</reference>
<evidence type="ECO:0000313" key="2">
    <source>
        <dbReference type="Proteomes" id="UP001230426"/>
    </source>
</evidence>